<evidence type="ECO:0000313" key="8">
    <source>
        <dbReference type="Proteomes" id="UP001515500"/>
    </source>
</evidence>
<dbReference type="InterPro" id="IPR009695">
    <property type="entry name" value="Diacylglyc_glucosyltr_N"/>
</dbReference>
<evidence type="ECO:0000256" key="3">
    <source>
        <dbReference type="ARBA" id="ARBA00022676"/>
    </source>
</evidence>
<dbReference type="GO" id="GO:0046509">
    <property type="term" value="F:1,2-diacylglycerol 3-beta-galactosyltransferase activity"/>
    <property type="evidence" value="ECO:0007669"/>
    <property type="project" value="UniProtKB-EC"/>
</dbReference>
<dbReference type="PANTHER" id="PTHR43025:SF1">
    <property type="entry name" value="MONOGALACTOSYLDIACYLGLYCEROL SYNTHASE 2, CHLOROPLASTIC"/>
    <property type="match status" value="1"/>
</dbReference>
<dbReference type="AlphaFoldDB" id="A0AB40CJ39"/>
<evidence type="ECO:0000256" key="2">
    <source>
        <dbReference type="ARBA" id="ARBA00012615"/>
    </source>
</evidence>
<keyword evidence="8" id="KW-1185">Reference proteome</keyword>
<comment type="subcellular location">
    <subcellularLocation>
        <location evidence="5">Plastid</location>
        <location evidence="5">Chloroplast membrane</location>
    </subcellularLocation>
</comment>
<proteinExistence type="inferred from homology"/>
<reference evidence="9" key="1">
    <citation type="submission" date="2025-08" db="UniProtKB">
        <authorList>
            <consortium name="RefSeq"/>
        </authorList>
    </citation>
    <scope>IDENTIFICATION</scope>
</reference>
<dbReference type="SUPFAM" id="SSF53756">
    <property type="entry name" value="UDP-Glycosyltransferase/glycogen phosphorylase"/>
    <property type="match status" value="1"/>
</dbReference>
<dbReference type="Pfam" id="PF04101">
    <property type="entry name" value="Glyco_tran_28_C"/>
    <property type="match status" value="1"/>
</dbReference>
<dbReference type="GO" id="GO:0009247">
    <property type="term" value="P:glycolipid biosynthetic process"/>
    <property type="evidence" value="ECO:0007669"/>
    <property type="project" value="InterPro"/>
</dbReference>
<name>A0AB40CJ39_DIOCR</name>
<dbReference type="PANTHER" id="PTHR43025">
    <property type="entry name" value="MONOGALACTOSYLDIACYLGLYCEROL SYNTHASE"/>
    <property type="match status" value="1"/>
</dbReference>
<dbReference type="Gene3D" id="3.40.50.2000">
    <property type="entry name" value="Glycogen Phosphorylase B"/>
    <property type="match status" value="1"/>
</dbReference>
<feature type="domain" description="Diacylglycerol glucosyltransferase N-terminal" evidence="7">
    <location>
        <begin position="1"/>
        <end position="131"/>
    </location>
</feature>
<protein>
    <recommendedName>
        <fullName evidence="2">monogalactosyldiacylglycerol synthase</fullName>
        <ecNumber evidence="2">2.4.1.46</ecNumber>
    </recommendedName>
</protein>
<sequence length="350" mass="39067">MERSYKFMVKHGHLWKVAFHGTSPRWVHRSYLATMAAFYAKKVEAGLRKYKPDIIISVHPLMQHIPLWVLKWQGLLKKVVFITVITDLNTCHPTWFHKSVTRCYCPSSEVSKKALLDGLDTSQIRVFGLPIRPSFCQAILNKDELRKELEMDSHLPAVLLMGGGDGMGPVEETAKALGEVLFDEECQRPKGQIVVICGRNQVLKSNLDSIEWTVPTKIRGFEIQIEKWMGACDCIITKAGPGTIAEALIRGLPIILNSFIPGQETGNVPYVVDNGAGVFSKSPDETASLVSRWFDSGNNELKKLSENALKLAQPNAVFDIVKDIHGLVFPAASLLNKVLYLNFPLIIECL</sequence>
<evidence type="ECO:0000259" key="7">
    <source>
        <dbReference type="Pfam" id="PF06925"/>
    </source>
</evidence>
<feature type="domain" description="Glycosyl transferase family 28 C-terminal" evidence="6">
    <location>
        <begin position="173"/>
        <end position="310"/>
    </location>
</feature>
<dbReference type="RefSeq" id="XP_039138657.1">
    <property type="nucleotide sequence ID" value="XM_039282723.1"/>
</dbReference>
<evidence type="ECO:0000313" key="9">
    <source>
        <dbReference type="RefSeq" id="XP_039138657.1"/>
    </source>
</evidence>
<evidence type="ECO:0000256" key="1">
    <source>
        <dbReference type="ARBA" id="ARBA00006962"/>
    </source>
</evidence>
<keyword evidence="4" id="KW-0808">Transferase</keyword>
<gene>
    <name evidence="9" type="primary">LOC120275983</name>
</gene>
<evidence type="ECO:0000256" key="4">
    <source>
        <dbReference type="ARBA" id="ARBA00022679"/>
    </source>
</evidence>
<evidence type="ECO:0000256" key="5">
    <source>
        <dbReference type="ARBA" id="ARBA00046299"/>
    </source>
</evidence>
<comment type="similarity">
    <text evidence="1">Belongs to the glycosyltransferase 28 family.</text>
</comment>
<dbReference type="InterPro" id="IPR050519">
    <property type="entry name" value="Glycosyltransf_28_UgtP"/>
</dbReference>
<dbReference type="GeneID" id="120275983"/>
<dbReference type="Pfam" id="PF06925">
    <property type="entry name" value="MGDG_synth"/>
    <property type="match status" value="1"/>
</dbReference>
<accession>A0AB40CJ39</accession>
<dbReference type="InterPro" id="IPR007235">
    <property type="entry name" value="Glyco_trans_28_C"/>
</dbReference>
<dbReference type="GO" id="GO:0031969">
    <property type="term" value="C:chloroplast membrane"/>
    <property type="evidence" value="ECO:0007669"/>
    <property type="project" value="UniProtKB-SubCell"/>
</dbReference>
<dbReference type="Proteomes" id="UP001515500">
    <property type="component" value="Chromosome 14"/>
</dbReference>
<keyword evidence="3" id="KW-0328">Glycosyltransferase</keyword>
<evidence type="ECO:0000259" key="6">
    <source>
        <dbReference type="Pfam" id="PF04101"/>
    </source>
</evidence>
<dbReference type="EC" id="2.4.1.46" evidence="2"/>
<organism evidence="8 9">
    <name type="scientific">Dioscorea cayennensis subsp. rotundata</name>
    <name type="common">White Guinea yam</name>
    <name type="synonym">Dioscorea rotundata</name>
    <dbReference type="NCBI Taxonomy" id="55577"/>
    <lineage>
        <taxon>Eukaryota</taxon>
        <taxon>Viridiplantae</taxon>
        <taxon>Streptophyta</taxon>
        <taxon>Embryophyta</taxon>
        <taxon>Tracheophyta</taxon>
        <taxon>Spermatophyta</taxon>
        <taxon>Magnoliopsida</taxon>
        <taxon>Liliopsida</taxon>
        <taxon>Dioscoreales</taxon>
        <taxon>Dioscoreaceae</taxon>
        <taxon>Dioscorea</taxon>
    </lineage>
</organism>